<evidence type="ECO:0000256" key="2">
    <source>
        <dbReference type="ARBA" id="ARBA00022448"/>
    </source>
</evidence>
<dbReference type="InterPro" id="IPR036640">
    <property type="entry name" value="ABC1_TM_sf"/>
</dbReference>
<evidence type="ECO:0000313" key="13">
    <source>
        <dbReference type="Proteomes" id="UP000266677"/>
    </source>
</evidence>
<dbReference type="GO" id="GO:0005524">
    <property type="term" value="F:ATP binding"/>
    <property type="evidence" value="ECO:0007669"/>
    <property type="project" value="UniProtKB-KW"/>
</dbReference>
<dbReference type="GO" id="GO:0016887">
    <property type="term" value="F:ATP hydrolysis activity"/>
    <property type="evidence" value="ECO:0007669"/>
    <property type="project" value="InterPro"/>
</dbReference>
<evidence type="ECO:0000256" key="4">
    <source>
        <dbReference type="ARBA" id="ARBA00022692"/>
    </source>
</evidence>
<dbReference type="Gene3D" id="3.40.50.300">
    <property type="entry name" value="P-loop containing nucleotide triphosphate hydrolases"/>
    <property type="match status" value="1"/>
</dbReference>
<feature type="transmembrane region" description="Helical" evidence="9">
    <location>
        <begin position="38"/>
        <end position="60"/>
    </location>
</feature>
<dbReference type="InterPro" id="IPR003439">
    <property type="entry name" value="ABC_transporter-like_ATP-bd"/>
</dbReference>
<dbReference type="SUPFAM" id="SSF52540">
    <property type="entry name" value="P-loop containing nucleoside triphosphate hydrolases"/>
    <property type="match status" value="1"/>
</dbReference>
<evidence type="ECO:0000256" key="7">
    <source>
        <dbReference type="ARBA" id="ARBA00022989"/>
    </source>
</evidence>
<feature type="transmembrane region" description="Helical" evidence="9">
    <location>
        <begin position="176"/>
        <end position="193"/>
    </location>
</feature>
<keyword evidence="7 9" id="KW-1133">Transmembrane helix</keyword>
<comment type="caution">
    <text evidence="12">The sequence shown here is derived from an EMBL/GenBank/DDBJ whole genome shotgun (WGS) entry which is preliminary data.</text>
</comment>
<dbReference type="PANTHER" id="PTHR43394">
    <property type="entry name" value="ATP-DEPENDENT PERMEASE MDL1, MITOCHONDRIAL"/>
    <property type="match status" value="1"/>
</dbReference>
<organism evidence="12 13">
    <name type="scientific">Nocardia panacis</name>
    <dbReference type="NCBI Taxonomy" id="2340916"/>
    <lineage>
        <taxon>Bacteria</taxon>
        <taxon>Bacillati</taxon>
        <taxon>Actinomycetota</taxon>
        <taxon>Actinomycetes</taxon>
        <taxon>Mycobacteriales</taxon>
        <taxon>Nocardiaceae</taxon>
        <taxon>Nocardia</taxon>
    </lineage>
</organism>
<feature type="domain" description="ABC transporter" evidence="10">
    <location>
        <begin position="353"/>
        <end position="588"/>
    </location>
</feature>
<gene>
    <name evidence="12" type="ORF">D5S18_27075</name>
</gene>
<dbReference type="InterPro" id="IPR017871">
    <property type="entry name" value="ABC_transporter-like_CS"/>
</dbReference>
<dbReference type="PROSITE" id="PS00211">
    <property type="entry name" value="ABC_TRANSPORTER_1"/>
    <property type="match status" value="1"/>
</dbReference>
<feature type="transmembrane region" description="Helical" evidence="9">
    <location>
        <begin position="255"/>
        <end position="282"/>
    </location>
</feature>
<evidence type="ECO:0000259" key="10">
    <source>
        <dbReference type="PROSITE" id="PS50893"/>
    </source>
</evidence>
<keyword evidence="13" id="KW-1185">Reference proteome</keyword>
<dbReference type="FunFam" id="3.40.50.300:FF:000854">
    <property type="entry name" value="Multidrug ABC transporter ATP-binding protein"/>
    <property type="match status" value="1"/>
</dbReference>
<keyword evidence="6 12" id="KW-0067">ATP-binding</keyword>
<protein>
    <submittedName>
        <fullName evidence="12">ABC transporter ATP-binding protein</fullName>
    </submittedName>
</protein>
<feature type="transmembrane region" description="Helical" evidence="9">
    <location>
        <begin position="151"/>
        <end position="170"/>
    </location>
</feature>
<evidence type="ECO:0000259" key="11">
    <source>
        <dbReference type="PROSITE" id="PS50929"/>
    </source>
</evidence>
<dbReference type="EMBL" id="QZFU01000036">
    <property type="protein sequence ID" value="RJO71037.1"/>
    <property type="molecule type" value="Genomic_DNA"/>
</dbReference>
<keyword evidence="3" id="KW-1003">Cell membrane</keyword>
<reference evidence="12 13" key="1">
    <citation type="submission" date="2018-09" db="EMBL/GenBank/DDBJ databases">
        <title>YIM PH21274 draft genome.</title>
        <authorList>
            <person name="Miao C."/>
        </authorList>
    </citation>
    <scope>NUCLEOTIDE SEQUENCE [LARGE SCALE GENOMIC DNA]</scope>
    <source>
        <strain evidence="12 13">YIM PH 21724</strain>
    </source>
</reference>
<dbReference type="Gene3D" id="1.20.1560.10">
    <property type="entry name" value="ABC transporter type 1, transmembrane domain"/>
    <property type="match status" value="1"/>
</dbReference>
<sequence>MEWLKRFPRRETGRSDTINTLRRLMPYARVEISPIGRALLAAVAATACGLVIPLVIERIIDGPVAEGDMRELAIMCGIVLGLSALEAVFFLARQRLVIAPSARVEVRMREALYAHIQRLSPAFHDGWPSGQLLSRATVDLNAISRFLRYSLVYLVVNAFSIVAGLGILFWMSPLLGLIFTVIILPVGINAMIFEAKYQEHSEIAQDQRGDLTTHVEESVLGVRVLKAFGRSKQATAAFRHTAELLRKTEMKRAHVLGLLVASVVGLPEFALGVVLVIGGSLVARGTMSNGELVAAIAIVAFLQWPLESNGYLIAEANEAAAATKRYFALLDAEVTITDPGQPEPLPEPVRGGVVFEGAHFRHPGAQMDLLAGIDLEIRPGETLALVGATGSGKSVLAGAITRLHDLTGGRILLDGTDIRRLPLAALRGEVAMVFEDPVLFSGTIARNVRLDRDHLTDAQVREALRVANAEEFVDALPFGLETQVGEQGFALSGGQRQRIALARAVVGRPKLLVMDNPLSALDVHTEAEVEAALRRVLRDATALVVAHRPNTVYLADRVALLDEGRIVAVGAHRQLLRECPRYRALMAPHEVEVAGRTMP</sequence>
<evidence type="ECO:0000313" key="12">
    <source>
        <dbReference type="EMBL" id="RJO71037.1"/>
    </source>
</evidence>
<feature type="domain" description="ABC transmembrane type-1" evidence="11">
    <location>
        <begin position="38"/>
        <end position="306"/>
    </location>
</feature>
<feature type="transmembrane region" description="Helical" evidence="9">
    <location>
        <begin position="72"/>
        <end position="92"/>
    </location>
</feature>
<evidence type="ECO:0000256" key="8">
    <source>
        <dbReference type="ARBA" id="ARBA00023136"/>
    </source>
</evidence>
<dbReference type="PROSITE" id="PS50893">
    <property type="entry name" value="ABC_TRANSPORTER_2"/>
    <property type="match status" value="1"/>
</dbReference>
<dbReference type="InterPro" id="IPR011527">
    <property type="entry name" value="ABC1_TM_dom"/>
</dbReference>
<dbReference type="Proteomes" id="UP000266677">
    <property type="component" value="Unassembled WGS sequence"/>
</dbReference>
<evidence type="ECO:0000256" key="1">
    <source>
        <dbReference type="ARBA" id="ARBA00004651"/>
    </source>
</evidence>
<dbReference type="CDD" id="cd18543">
    <property type="entry name" value="ABC_6TM_Rv0194_D1_like"/>
    <property type="match status" value="1"/>
</dbReference>
<dbReference type="GO" id="GO:0015421">
    <property type="term" value="F:ABC-type oligopeptide transporter activity"/>
    <property type="evidence" value="ECO:0007669"/>
    <property type="project" value="TreeGrafter"/>
</dbReference>
<keyword evidence="5" id="KW-0547">Nucleotide-binding</keyword>
<dbReference type="OrthoDB" id="9806127at2"/>
<evidence type="ECO:0000256" key="9">
    <source>
        <dbReference type="SAM" id="Phobius"/>
    </source>
</evidence>
<dbReference type="InterPro" id="IPR039421">
    <property type="entry name" value="Type_1_exporter"/>
</dbReference>
<dbReference type="AlphaFoldDB" id="A0A3A4K8M4"/>
<name>A0A3A4K8M4_9NOCA</name>
<dbReference type="PANTHER" id="PTHR43394:SF1">
    <property type="entry name" value="ATP-BINDING CASSETTE SUB-FAMILY B MEMBER 10, MITOCHONDRIAL"/>
    <property type="match status" value="1"/>
</dbReference>
<proteinExistence type="predicted"/>
<dbReference type="GO" id="GO:0005886">
    <property type="term" value="C:plasma membrane"/>
    <property type="evidence" value="ECO:0007669"/>
    <property type="project" value="UniProtKB-SubCell"/>
</dbReference>
<dbReference type="SUPFAM" id="SSF90123">
    <property type="entry name" value="ABC transporter transmembrane region"/>
    <property type="match status" value="1"/>
</dbReference>
<dbReference type="InterPro" id="IPR003593">
    <property type="entry name" value="AAA+_ATPase"/>
</dbReference>
<dbReference type="SMART" id="SM00382">
    <property type="entry name" value="AAA"/>
    <property type="match status" value="1"/>
</dbReference>
<keyword evidence="4 9" id="KW-0812">Transmembrane</keyword>
<dbReference type="PROSITE" id="PS50929">
    <property type="entry name" value="ABC_TM1F"/>
    <property type="match status" value="1"/>
</dbReference>
<dbReference type="InterPro" id="IPR027417">
    <property type="entry name" value="P-loop_NTPase"/>
</dbReference>
<evidence type="ECO:0000256" key="6">
    <source>
        <dbReference type="ARBA" id="ARBA00022840"/>
    </source>
</evidence>
<evidence type="ECO:0000256" key="3">
    <source>
        <dbReference type="ARBA" id="ARBA00022475"/>
    </source>
</evidence>
<evidence type="ECO:0000256" key="5">
    <source>
        <dbReference type="ARBA" id="ARBA00022741"/>
    </source>
</evidence>
<keyword evidence="8 9" id="KW-0472">Membrane</keyword>
<dbReference type="Pfam" id="PF00005">
    <property type="entry name" value="ABC_tran"/>
    <property type="match status" value="1"/>
</dbReference>
<accession>A0A3A4K8M4</accession>
<keyword evidence="2" id="KW-0813">Transport</keyword>
<dbReference type="Pfam" id="PF00664">
    <property type="entry name" value="ABC_membrane"/>
    <property type="match status" value="1"/>
</dbReference>
<comment type="subcellular location">
    <subcellularLocation>
        <location evidence="1">Cell membrane</location>
        <topology evidence="1">Multi-pass membrane protein</topology>
    </subcellularLocation>
</comment>